<organism evidence="1 2">
    <name type="scientific">Flexistipes sinusarabici</name>
    <dbReference type="NCBI Taxonomy" id="2352"/>
    <lineage>
        <taxon>Bacteria</taxon>
        <taxon>Pseudomonadati</taxon>
        <taxon>Deferribacterota</taxon>
        <taxon>Deferribacteres</taxon>
        <taxon>Deferribacterales</taxon>
        <taxon>Flexistipitaceae</taxon>
        <taxon>Flexistipes</taxon>
    </lineage>
</organism>
<evidence type="ECO:0000313" key="1">
    <source>
        <dbReference type="EMBL" id="HCW92477.1"/>
    </source>
</evidence>
<proteinExistence type="predicted"/>
<dbReference type="EMBL" id="DPPF01000046">
    <property type="protein sequence ID" value="HCW92477.1"/>
    <property type="molecule type" value="Genomic_DNA"/>
</dbReference>
<accession>A0A3D5Q9G6</accession>
<dbReference type="AlphaFoldDB" id="A0A3D5Q9G6"/>
<name>A0A3D5Q9G6_FLESI</name>
<evidence type="ECO:0000313" key="2">
    <source>
        <dbReference type="Proteomes" id="UP000262325"/>
    </source>
</evidence>
<reference evidence="1 2" key="1">
    <citation type="journal article" date="2018" name="Nat. Biotechnol.">
        <title>A standardized bacterial taxonomy based on genome phylogeny substantially revises the tree of life.</title>
        <authorList>
            <person name="Parks D.H."/>
            <person name="Chuvochina M."/>
            <person name="Waite D.W."/>
            <person name="Rinke C."/>
            <person name="Skarshewski A."/>
            <person name="Chaumeil P.A."/>
            <person name="Hugenholtz P."/>
        </authorList>
    </citation>
    <scope>NUCLEOTIDE SEQUENCE [LARGE SCALE GENOMIC DNA]</scope>
    <source>
        <strain evidence="1">UBA8672</strain>
    </source>
</reference>
<comment type="caution">
    <text evidence="1">The sequence shown here is derived from an EMBL/GenBank/DDBJ whole genome shotgun (WGS) entry which is preliminary data.</text>
</comment>
<gene>
    <name evidence="1" type="ORF">DHM44_02225</name>
</gene>
<dbReference type="Proteomes" id="UP000262325">
    <property type="component" value="Unassembled WGS sequence"/>
</dbReference>
<protein>
    <submittedName>
        <fullName evidence="1">Uncharacterized protein</fullName>
    </submittedName>
</protein>
<sequence>MKKTDKKVKNFFIKSSCKICLNKNKLNLNFALLAIIYRYEKFCKVSIYLLRFNNCVQFFWFFGYERGVELIIK</sequence>